<feature type="domain" description="AMIN-like" evidence="2">
    <location>
        <begin position="76"/>
        <end position="199"/>
    </location>
</feature>
<dbReference type="Pfam" id="PF24837">
    <property type="entry name" value="AMIN-like"/>
    <property type="match status" value="1"/>
</dbReference>
<dbReference type="EMBL" id="CP011545">
    <property type="protein sequence ID" value="AKK09022.1"/>
    <property type="molecule type" value="Genomic_DNA"/>
</dbReference>
<protein>
    <recommendedName>
        <fullName evidence="2">AMIN-like domain-containing protein</fullName>
    </recommendedName>
</protein>
<keyword evidence="1" id="KW-0732">Signal</keyword>
<dbReference type="OrthoDB" id="3393679at2"/>
<dbReference type="AlphaFoldDB" id="A0A0G3HCX0"/>
<dbReference type="KEGG" id="cted:CTEST_07960"/>
<feature type="signal peptide" evidence="1">
    <location>
        <begin position="1"/>
        <end position="21"/>
    </location>
</feature>
<reference evidence="3 4" key="1">
    <citation type="journal article" date="2015" name="Genome Announc.">
        <title>Complete Genome Sequence of the Type Strain Corynebacterium testudinoris DSM 44614, Recovered from Necrotic Lesions in the Mouth of a Tortoise.</title>
        <authorList>
            <person name="Ruckert C."/>
            <person name="Kriete M."/>
            <person name="Jaenicke S."/>
            <person name="Winkler A."/>
            <person name="Tauch A."/>
        </authorList>
    </citation>
    <scope>NUCLEOTIDE SEQUENCE [LARGE SCALE GENOMIC DNA]</scope>
    <source>
        <strain evidence="3 4">DSM 44614</strain>
    </source>
</reference>
<evidence type="ECO:0000313" key="3">
    <source>
        <dbReference type="EMBL" id="AKK09022.1"/>
    </source>
</evidence>
<evidence type="ECO:0000259" key="2">
    <source>
        <dbReference type="Pfam" id="PF24837"/>
    </source>
</evidence>
<dbReference type="STRING" id="136857.CTEST_07960"/>
<dbReference type="InterPro" id="IPR056303">
    <property type="entry name" value="AMIN-like"/>
</dbReference>
<accession>A0A0G3HCX0</accession>
<feature type="chain" id="PRO_5038784355" description="AMIN-like domain-containing protein" evidence="1">
    <location>
        <begin position="22"/>
        <end position="205"/>
    </location>
</feature>
<dbReference type="PATRIC" id="fig|136857.5.peg.1582"/>
<evidence type="ECO:0000313" key="4">
    <source>
        <dbReference type="Proteomes" id="UP000035540"/>
    </source>
</evidence>
<evidence type="ECO:0000256" key="1">
    <source>
        <dbReference type="SAM" id="SignalP"/>
    </source>
</evidence>
<sequence length="205" mass="22245">MMLPKRLTSLATVAALSLVLAACSDNTGDTGMPPVAMEQPSVESLPAITTELGPIPVGQTNRADRWRDPSPNSELMVTGVSLEDHADYEALIFQLSGQGVPGWFTYSTAEPTEQATGNPLEYQGNWALQVLIIGTPYPTGTERDAEMLAHGVYPGGSVVRSVDFVGVVEAQSQFIIGLDEDTKYHITYDRESNQVIVEFLKEDQQ</sequence>
<name>A0A0G3HCX0_9CORY</name>
<dbReference type="Proteomes" id="UP000035540">
    <property type="component" value="Chromosome"/>
</dbReference>
<dbReference type="PROSITE" id="PS51257">
    <property type="entry name" value="PROKAR_LIPOPROTEIN"/>
    <property type="match status" value="1"/>
</dbReference>
<gene>
    <name evidence="3" type="ORF">CTEST_07960</name>
</gene>
<dbReference type="RefSeq" id="WP_052844327.1">
    <property type="nucleotide sequence ID" value="NZ_CP011545.1"/>
</dbReference>
<keyword evidence="4" id="KW-1185">Reference proteome</keyword>
<reference evidence="4" key="2">
    <citation type="submission" date="2015-05" db="EMBL/GenBank/DDBJ databases">
        <title>Complete genome sequence of Corynebacterium testudinoris DSM 44614, recovered from necrotic lesions in the mouth of a tortoise.</title>
        <authorList>
            <person name="Ruckert C."/>
            <person name="Albersmeier A."/>
            <person name="Winkler A."/>
            <person name="Tauch A."/>
        </authorList>
    </citation>
    <scope>NUCLEOTIDE SEQUENCE [LARGE SCALE GENOMIC DNA]</scope>
    <source>
        <strain evidence="4">DSM 44614</strain>
    </source>
</reference>
<proteinExistence type="predicted"/>
<organism evidence="3 4">
    <name type="scientific">Corynebacterium testudinoris</name>
    <dbReference type="NCBI Taxonomy" id="136857"/>
    <lineage>
        <taxon>Bacteria</taxon>
        <taxon>Bacillati</taxon>
        <taxon>Actinomycetota</taxon>
        <taxon>Actinomycetes</taxon>
        <taxon>Mycobacteriales</taxon>
        <taxon>Corynebacteriaceae</taxon>
        <taxon>Corynebacterium</taxon>
    </lineage>
</organism>